<evidence type="ECO:0000256" key="2">
    <source>
        <dbReference type="ARBA" id="ARBA00023002"/>
    </source>
</evidence>
<dbReference type="EMBL" id="FLQR01000006">
    <property type="protein sequence ID" value="SBS72135.1"/>
    <property type="molecule type" value="Genomic_DNA"/>
</dbReference>
<proteinExistence type="inferred from homology"/>
<evidence type="ECO:0000313" key="4">
    <source>
        <dbReference type="EMBL" id="SBS72135.1"/>
    </source>
</evidence>
<dbReference type="Gene3D" id="3.40.50.720">
    <property type="entry name" value="NAD(P)-binding Rossmann-like Domain"/>
    <property type="match status" value="1"/>
</dbReference>
<evidence type="ECO:0000256" key="3">
    <source>
        <dbReference type="SAM" id="MobiDB-lite"/>
    </source>
</evidence>
<dbReference type="Pfam" id="PF00106">
    <property type="entry name" value="adh_short"/>
    <property type="match status" value="1"/>
</dbReference>
<comment type="similarity">
    <text evidence="1">Belongs to the short-chain dehydrogenases/reductases (SDR) family.</text>
</comment>
<accession>A0A1Y5P0J6</accession>
<dbReference type="SUPFAM" id="SSF51735">
    <property type="entry name" value="NAD(P)-binding Rossmann-fold domains"/>
    <property type="match status" value="1"/>
</dbReference>
<feature type="region of interest" description="Disordered" evidence="3">
    <location>
        <begin position="202"/>
        <end position="225"/>
    </location>
</feature>
<organism evidence="4">
    <name type="scientific">uncultured Microbacterium sp</name>
    <dbReference type="NCBI Taxonomy" id="191216"/>
    <lineage>
        <taxon>Bacteria</taxon>
        <taxon>Bacillati</taxon>
        <taxon>Actinomycetota</taxon>
        <taxon>Actinomycetes</taxon>
        <taxon>Micrococcales</taxon>
        <taxon>Microbacteriaceae</taxon>
        <taxon>Microbacterium</taxon>
        <taxon>environmental samples</taxon>
    </lineage>
</organism>
<keyword evidence="2" id="KW-0560">Oxidoreductase</keyword>
<dbReference type="AlphaFoldDB" id="A0A1Y5P0J6"/>
<gene>
    <name evidence="4" type="ORF">MIPYR_20437</name>
</gene>
<dbReference type="GO" id="GO:0050664">
    <property type="term" value="F:oxidoreductase activity, acting on NAD(P)H, oxygen as acceptor"/>
    <property type="evidence" value="ECO:0007669"/>
    <property type="project" value="TreeGrafter"/>
</dbReference>
<sequence length="225" mass="23347">MARIFITGAGAGLGFNTAHALADGGHDVVVHARTDQRLPPGDWRGTVVGDLTDRAETIRAGREANDHGPFDAVIHNAGALHSPAAVAVNTVAPYLLTAVMALPGLLIYLSSSMHRGGSADLAGLLSGVGSYSDSKLWVTALSIALSDRWPRTVCHAVDPFWVPTRMGGAEAPDSLTDGHRTQAWLATATATDITPSIGRITVDTSPAGSADTKEHSCTPEHSVAT</sequence>
<name>A0A1Y5P0J6_9MICO</name>
<dbReference type="PANTHER" id="PTHR43008:SF8">
    <property type="entry name" value="BENZIL REDUCTASE ((S)-BENZOIN FORMING) IRC24"/>
    <property type="match status" value="1"/>
</dbReference>
<dbReference type="InterPro" id="IPR036291">
    <property type="entry name" value="NAD(P)-bd_dom_sf"/>
</dbReference>
<dbReference type="InterPro" id="IPR002347">
    <property type="entry name" value="SDR_fam"/>
</dbReference>
<dbReference type="PRINTS" id="PR00081">
    <property type="entry name" value="GDHRDH"/>
</dbReference>
<dbReference type="PANTHER" id="PTHR43008">
    <property type="entry name" value="BENZIL REDUCTASE"/>
    <property type="match status" value="1"/>
</dbReference>
<evidence type="ECO:0000256" key="1">
    <source>
        <dbReference type="ARBA" id="ARBA00006484"/>
    </source>
</evidence>
<protein>
    <submittedName>
        <fullName evidence="4">FabG protein</fullName>
    </submittedName>
</protein>
<reference evidence="4" key="1">
    <citation type="submission" date="2016-03" db="EMBL/GenBank/DDBJ databases">
        <authorList>
            <person name="Ploux O."/>
        </authorList>
    </citation>
    <scope>NUCLEOTIDE SEQUENCE</scope>
    <source>
        <strain evidence="4">UC1</strain>
    </source>
</reference>
<dbReference type="RefSeq" id="WP_295575329.1">
    <property type="nucleotide sequence ID" value="NZ_FLQR01000006.1"/>
</dbReference>